<evidence type="ECO:0000313" key="1">
    <source>
        <dbReference type="EMBL" id="MDZ5471422.1"/>
    </source>
</evidence>
<comment type="caution">
    <text evidence="1">The sequence shown here is derived from an EMBL/GenBank/DDBJ whole genome shotgun (WGS) entry which is preliminary data.</text>
</comment>
<dbReference type="EMBL" id="JAXOFX010000003">
    <property type="protein sequence ID" value="MDZ5471422.1"/>
    <property type="molecule type" value="Genomic_DNA"/>
</dbReference>
<keyword evidence="2" id="KW-1185">Reference proteome</keyword>
<sequence length="166" mass="19279">MNMRNGIAFILIIVMTILLVGCKHLEPNITFTAQVLNLSEEEYKSVGTKGIENPTIDDFKKMIINFEMNAEGIEERKIKVPDEYTWNEMINSLGDGRFMFGNWTEQLSDERRDAKYSREIVLYSKGLTEQEIRDAFGMAIFEISYSSKEGEEFNQVFIVSEQMEFE</sequence>
<protein>
    <submittedName>
        <fullName evidence="1">Uncharacterized protein</fullName>
    </submittedName>
</protein>
<dbReference type="RefSeq" id="WP_322445717.1">
    <property type="nucleotide sequence ID" value="NZ_JAXOFX010000003.1"/>
</dbReference>
<organism evidence="1 2">
    <name type="scientific">Robertmurraya mangrovi</name>
    <dbReference type="NCBI Taxonomy" id="3098077"/>
    <lineage>
        <taxon>Bacteria</taxon>
        <taxon>Bacillati</taxon>
        <taxon>Bacillota</taxon>
        <taxon>Bacilli</taxon>
        <taxon>Bacillales</taxon>
        <taxon>Bacillaceae</taxon>
        <taxon>Robertmurraya</taxon>
    </lineage>
</organism>
<dbReference type="Proteomes" id="UP001290455">
    <property type="component" value="Unassembled WGS sequence"/>
</dbReference>
<gene>
    <name evidence="1" type="ORF">SM124_06640</name>
</gene>
<reference evidence="1 2" key="1">
    <citation type="submission" date="2023-11" db="EMBL/GenBank/DDBJ databases">
        <title>Bacillus jintuensis, isolated from a mudflat on the Beibu Gulf coast.</title>
        <authorList>
            <person name="Li M."/>
        </authorList>
    </citation>
    <scope>NUCLEOTIDE SEQUENCE [LARGE SCALE GENOMIC DNA]</scope>
    <source>
        <strain evidence="1 2">31A1R</strain>
    </source>
</reference>
<dbReference type="PROSITE" id="PS51257">
    <property type="entry name" value="PROKAR_LIPOPROTEIN"/>
    <property type="match status" value="1"/>
</dbReference>
<accession>A0ABU5IW88</accession>
<proteinExistence type="predicted"/>
<evidence type="ECO:0000313" key="2">
    <source>
        <dbReference type="Proteomes" id="UP001290455"/>
    </source>
</evidence>
<name>A0ABU5IW88_9BACI</name>